<dbReference type="PROSITE" id="PS51677">
    <property type="entry name" value="NODB"/>
    <property type="match status" value="1"/>
</dbReference>
<dbReference type="EMBL" id="SDKM01000096">
    <property type="protein sequence ID" value="RYP80644.1"/>
    <property type="molecule type" value="Genomic_DNA"/>
</dbReference>
<evidence type="ECO:0000313" key="8">
    <source>
        <dbReference type="EMBL" id="RYP80644.1"/>
    </source>
</evidence>
<organism evidence="8 9">
    <name type="scientific">Nocardioides guangzhouensis</name>
    <dbReference type="NCBI Taxonomy" id="2497878"/>
    <lineage>
        <taxon>Bacteria</taxon>
        <taxon>Bacillati</taxon>
        <taxon>Actinomycetota</taxon>
        <taxon>Actinomycetes</taxon>
        <taxon>Propionibacteriales</taxon>
        <taxon>Nocardioidaceae</taxon>
        <taxon>Nocardioides</taxon>
    </lineage>
</organism>
<dbReference type="GO" id="GO:0016020">
    <property type="term" value="C:membrane"/>
    <property type="evidence" value="ECO:0007669"/>
    <property type="project" value="InterPro"/>
</dbReference>
<evidence type="ECO:0000256" key="1">
    <source>
        <dbReference type="ARBA" id="ARBA00022723"/>
    </source>
</evidence>
<dbReference type="Gene3D" id="2.60.40.2030">
    <property type="match status" value="2"/>
</dbReference>
<evidence type="ECO:0000256" key="4">
    <source>
        <dbReference type="ARBA" id="ARBA00022801"/>
    </source>
</evidence>
<proteinExistence type="predicted"/>
<feature type="domain" description="NodB homology" evidence="7">
    <location>
        <begin position="37"/>
        <end position="220"/>
    </location>
</feature>
<feature type="signal peptide" evidence="6">
    <location>
        <begin position="1"/>
        <end position="29"/>
    </location>
</feature>
<sequence length="460" mass="48605">MWTGYARTLLALSSAAALALVLPAGSAEAATRPCSSGLVALTFDDGPAAAVTPRLLDVLTERRVPATFFMVGERIAAAPRAARQVAARGFSIANHTYRHEQLTGLSDSAIRATIRRTRSAAEDAGVRMTRLVRPPYGAINTRVRSVITGMGLVPVLWTVDPQDWRTGRSSDAIAASVLSHLRPHSTNIVLLHDGVANSPRSVDAVPRIIRTARARGYCFAGLGPGGTPVPLVPAVSISDARVTERTGSRTTLAFVLRLDRPTSRRTSVLVTTADGSAEAAHDYLARRVRVYFPLGVTRRVLRVPVMGDRLDEATESLQVRISTPQGLTLRRRTAVGSIRDDDALPVVGLSGSSVTEPQSGYVAAPVRVTLSAPSGRTVSVRVRTVVGTADADDFTPVDTTVTFPPGTTSRVIDVRVLADAVDEPEESFVVQLGAMTNAVLGADAGTVTILPPEVAPVPAP</sequence>
<feature type="chain" id="PRO_5020689120" description="NodB homology domain-containing protein" evidence="6">
    <location>
        <begin position="30"/>
        <end position="460"/>
    </location>
</feature>
<evidence type="ECO:0000256" key="6">
    <source>
        <dbReference type="SAM" id="SignalP"/>
    </source>
</evidence>
<keyword evidence="1" id="KW-0479">Metal-binding</keyword>
<name>A0A4Q4Z1H2_9ACTN</name>
<comment type="caution">
    <text evidence="8">The sequence shown here is derived from an EMBL/GenBank/DDBJ whole genome shotgun (WGS) entry which is preliminary data.</text>
</comment>
<keyword evidence="2 6" id="KW-0732">Signal</keyword>
<protein>
    <recommendedName>
        <fullName evidence="7">NodB homology domain-containing protein</fullName>
    </recommendedName>
</protein>
<dbReference type="CDD" id="cd10917">
    <property type="entry name" value="CE4_NodB_like_6s_7s"/>
    <property type="match status" value="1"/>
</dbReference>
<dbReference type="Proteomes" id="UP000295198">
    <property type="component" value="Unassembled WGS sequence"/>
</dbReference>
<keyword evidence="4" id="KW-0378">Hydrolase</keyword>
<dbReference type="InterPro" id="IPR003644">
    <property type="entry name" value="Calx_beta"/>
</dbReference>
<dbReference type="Pfam" id="PF01522">
    <property type="entry name" value="Polysacc_deac_1"/>
    <property type="match status" value="1"/>
</dbReference>
<dbReference type="Pfam" id="PF03160">
    <property type="entry name" value="Calx-beta"/>
    <property type="match status" value="2"/>
</dbReference>
<keyword evidence="5" id="KW-0106">Calcium</keyword>
<dbReference type="Gene3D" id="3.20.20.370">
    <property type="entry name" value="Glycoside hydrolase/deacetylase"/>
    <property type="match status" value="1"/>
</dbReference>
<dbReference type="GO" id="GO:0046872">
    <property type="term" value="F:metal ion binding"/>
    <property type="evidence" value="ECO:0007669"/>
    <property type="project" value="UniProtKB-KW"/>
</dbReference>
<accession>A0A4Q4Z1H2</accession>
<evidence type="ECO:0000313" key="9">
    <source>
        <dbReference type="Proteomes" id="UP000295198"/>
    </source>
</evidence>
<dbReference type="SUPFAM" id="SSF88713">
    <property type="entry name" value="Glycoside hydrolase/deacetylase"/>
    <property type="match status" value="1"/>
</dbReference>
<evidence type="ECO:0000256" key="5">
    <source>
        <dbReference type="ARBA" id="ARBA00022837"/>
    </source>
</evidence>
<dbReference type="InterPro" id="IPR011330">
    <property type="entry name" value="Glyco_hydro/deAcase_b/a-brl"/>
</dbReference>
<dbReference type="SMART" id="SM00237">
    <property type="entry name" value="Calx_beta"/>
    <property type="match status" value="1"/>
</dbReference>
<dbReference type="InterPro" id="IPR002509">
    <property type="entry name" value="NODB_dom"/>
</dbReference>
<dbReference type="PANTHER" id="PTHR10587">
    <property type="entry name" value="GLYCOSYL TRANSFERASE-RELATED"/>
    <property type="match status" value="1"/>
</dbReference>
<dbReference type="SUPFAM" id="SSF141072">
    <property type="entry name" value="CalX-like"/>
    <property type="match status" value="2"/>
</dbReference>
<dbReference type="RefSeq" id="WP_134721176.1">
    <property type="nucleotide sequence ID" value="NZ_SDKM01000096.1"/>
</dbReference>
<keyword evidence="3" id="KW-0677">Repeat</keyword>
<dbReference type="InterPro" id="IPR050248">
    <property type="entry name" value="Polysacc_deacetylase_ArnD"/>
</dbReference>
<keyword evidence="9" id="KW-1185">Reference proteome</keyword>
<dbReference type="GO" id="GO:0005975">
    <property type="term" value="P:carbohydrate metabolic process"/>
    <property type="evidence" value="ECO:0007669"/>
    <property type="project" value="InterPro"/>
</dbReference>
<dbReference type="InterPro" id="IPR038081">
    <property type="entry name" value="CalX-like_sf"/>
</dbReference>
<dbReference type="GO" id="GO:0007154">
    <property type="term" value="P:cell communication"/>
    <property type="evidence" value="ECO:0007669"/>
    <property type="project" value="InterPro"/>
</dbReference>
<evidence type="ECO:0000256" key="3">
    <source>
        <dbReference type="ARBA" id="ARBA00022737"/>
    </source>
</evidence>
<dbReference type="AlphaFoldDB" id="A0A4Q4Z1H2"/>
<evidence type="ECO:0000259" key="7">
    <source>
        <dbReference type="PROSITE" id="PS51677"/>
    </source>
</evidence>
<dbReference type="GO" id="GO:0016810">
    <property type="term" value="F:hydrolase activity, acting on carbon-nitrogen (but not peptide) bonds"/>
    <property type="evidence" value="ECO:0007669"/>
    <property type="project" value="InterPro"/>
</dbReference>
<dbReference type="PANTHER" id="PTHR10587:SF133">
    <property type="entry name" value="CHITIN DEACETYLASE 1-RELATED"/>
    <property type="match status" value="1"/>
</dbReference>
<evidence type="ECO:0000256" key="2">
    <source>
        <dbReference type="ARBA" id="ARBA00022729"/>
    </source>
</evidence>
<reference evidence="8 9" key="1">
    <citation type="submission" date="2019-01" db="EMBL/GenBank/DDBJ databases">
        <title>Nocardioides guangzhouensis sp. nov., an actinobacterium isolated from soil.</title>
        <authorList>
            <person name="Fu Y."/>
            <person name="Cai Y."/>
            <person name="Lin Z."/>
            <person name="Chen P."/>
        </authorList>
    </citation>
    <scope>NUCLEOTIDE SEQUENCE [LARGE SCALE GENOMIC DNA]</scope>
    <source>
        <strain evidence="8 9">130</strain>
    </source>
</reference>
<dbReference type="OrthoDB" id="3173508at2"/>
<gene>
    <name evidence="8" type="ORF">EKO23_24515</name>
</gene>